<dbReference type="EnsemblPlants" id="AET3Gv20954700.2">
    <property type="protein sequence ID" value="AET3Gv20954700.2"/>
    <property type="gene ID" value="AET3Gv20954700"/>
</dbReference>
<protein>
    <submittedName>
        <fullName evidence="2">Uncharacterized protein</fullName>
    </submittedName>
</protein>
<sequence>MRLLKEGSLKLCSHHVVPFLVGGILPTVLLFVLASDRVGEQLSGVSGSWLGNSNGGTSGAAPAPLEHAVIKKAIPSYIYSCMPAHLHPVFLLFSLCPLKS</sequence>
<keyword evidence="1" id="KW-0812">Transmembrane</keyword>
<reference evidence="2" key="4">
    <citation type="submission" date="2019-03" db="UniProtKB">
        <authorList>
            <consortium name="EnsemblPlants"/>
        </authorList>
    </citation>
    <scope>IDENTIFICATION</scope>
</reference>
<dbReference type="Proteomes" id="UP000015105">
    <property type="component" value="Chromosome 3D"/>
</dbReference>
<evidence type="ECO:0000313" key="3">
    <source>
        <dbReference type="Proteomes" id="UP000015105"/>
    </source>
</evidence>
<reference evidence="2" key="3">
    <citation type="journal article" date="2017" name="Nature">
        <title>Genome sequence of the progenitor of the wheat D genome Aegilops tauschii.</title>
        <authorList>
            <person name="Luo M.C."/>
            <person name="Gu Y.Q."/>
            <person name="Puiu D."/>
            <person name="Wang H."/>
            <person name="Twardziok S.O."/>
            <person name="Deal K.R."/>
            <person name="Huo N."/>
            <person name="Zhu T."/>
            <person name="Wang L."/>
            <person name="Wang Y."/>
            <person name="McGuire P.E."/>
            <person name="Liu S."/>
            <person name="Long H."/>
            <person name="Ramasamy R.K."/>
            <person name="Rodriguez J.C."/>
            <person name="Van S.L."/>
            <person name="Yuan L."/>
            <person name="Wang Z."/>
            <person name="Xia Z."/>
            <person name="Xiao L."/>
            <person name="Anderson O.D."/>
            <person name="Ouyang S."/>
            <person name="Liang Y."/>
            <person name="Zimin A.V."/>
            <person name="Pertea G."/>
            <person name="Qi P."/>
            <person name="Bennetzen J.L."/>
            <person name="Dai X."/>
            <person name="Dawson M.W."/>
            <person name="Muller H.G."/>
            <person name="Kugler K."/>
            <person name="Rivarola-Duarte L."/>
            <person name="Spannagl M."/>
            <person name="Mayer K.F.X."/>
            <person name="Lu F.H."/>
            <person name="Bevan M.W."/>
            <person name="Leroy P."/>
            <person name="Li P."/>
            <person name="You F.M."/>
            <person name="Sun Q."/>
            <person name="Liu Z."/>
            <person name="Lyons E."/>
            <person name="Wicker T."/>
            <person name="Salzberg S.L."/>
            <person name="Devos K.M."/>
            <person name="Dvorak J."/>
        </authorList>
    </citation>
    <scope>NUCLEOTIDE SEQUENCE [LARGE SCALE GENOMIC DNA]</scope>
    <source>
        <strain evidence="2">cv. AL8/78</strain>
    </source>
</reference>
<dbReference type="AlphaFoldDB" id="A0A453GCA8"/>
<accession>A0A453GCA8</accession>
<keyword evidence="3" id="KW-1185">Reference proteome</keyword>
<keyword evidence="1" id="KW-1133">Transmembrane helix</keyword>
<organism evidence="2 3">
    <name type="scientific">Aegilops tauschii subsp. strangulata</name>
    <name type="common">Goatgrass</name>
    <dbReference type="NCBI Taxonomy" id="200361"/>
    <lineage>
        <taxon>Eukaryota</taxon>
        <taxon>Viridiplantae</taxon>
        <taxon>Streptophyta</taxon>
        <taxon>Embryophyta</taxon>
        <taxon>Tracheophyta</taxon>
        <taxon>Spermatophyta</taxon>
        <taxon>Magnoliopsida</taxon>
        <taxon>Liliopsida</taxon>
        <taxon>Poales</taxon>
        <taxon>Poaceae</taxon>
        <taxon>BOP clade</taxon>
        <taxon>Pooideae</taxon>
        <taxon>Triticodae</taxon>
        <taxon>Triticeae</taxon>
        <taxon>Triticinae</taxon>
        <taxon>Aegilops</taxon>
    </lineage>
</organism>
<reference evidence="3" key="2">
    <citation type="journal article" date="2017" name="Nat. Plants">
        <title>The Aegilops tauschii genome reveals multiple impacts of transposons.</title>
        <authorList>
            <person name="Zhao G."/>
            <person name="Zou C."/>
            <person name="Li K."/>
            <person name="Wang K."/>
            <person name="Li T."/>
            <person name="Gao L."/>
            <person name="Zhang X."/>
            <person name="Wang H."/>
            <person name="Yang Z."/>
            <person name="Liu X."/>
            <person name="Jiang W."/>
            <person name="Mao L."/>
            <person name="Kong X."/>
            <person name="Jiao Y."/>
            <person name="Jia J."/>
        </authorList>
    </citation>
    <scope>NUCLEOTIDE SEQUENCE [LARGE SCALE GENOMIC DNA]</scope>
    <source>
        <strain evidence="3">cv. AL8/78</strain>
    </source>
</reference>
<reference evidence="3" key="1">
    <citation type="journal article" date="2014" name="Science">
        <title>Ancient hybridizations among the ancestral genomes of bread wheat.</title>
        <authorList>
            <consortium name="International Wheat Genome Sequencing Consortium,"/>
            <person name="Marcussen T."/>
            <person name="Sandve S.R."/>
            <person name="Heier L."/>
            <person name="Spannagl M."/>
            <person name="Pfeifer M."/>
            <person name="Jakobsen K.S."/>
            <person name="Wulff B.B."/>
            <person name="Steuernagel B."/>
            <person name="Mayer K.F."/>
            <person name="Olsen O.A."/>
        </authorList>
    </citation>
    <scope>NUCLEOTIDE SEQUENCE [LARGE SCALE GENOMIC DNA]</scope>
    <source>
        <strain evidence="3">cv. AL8/78</strain>
    </source>
</reference>
<name>A0A453GCA8_AEGTS</name>
<reference evidence="2" key="5">
    <citation type="journal article" date="2021" name="G3 (Bethesda)">
        <title>Aegilops tauschii genome assembly Aet v5.0 features greater sequence contiguity and improved annotation.</title>
        <authorList>
            <person name="Wang L."/>
            <person name="Zhu T."/>
            <person name="Rodriguez J.C."/>
            <person name="Deal K.R."/>
            <person name="Dubcovsky J."/>
            <person name="McGuire P.E."/>
            <person name="Lux T."/>
            <person name="Spannagl M."/>
            <person name="Mayer K.F.X."/>
            <person name="Baldrich P."/>
            <person name="Meyers B.C."/>
            <person name="Huo N."/>
            <person name="Gu Y.Q."/>
            <person name="Zhou H."/>
            <person name="Devos K.M."/>
            <person name="Bennetzen J.L."/>
            <person name="Unver T."/>
            <person name="Budak H."/>
            <person name="Gulick P.J."/>
            <person name="Galiba G."/>
            <person name="Kalapos B."/>
            <person name="Nelson D.R."/>
            <person name="Li P."/>
            <person name="You F.M."/>
            <person name="Luo M.C."/>
            <person name="Dvorak J."/>
        </authorList>
    </citation>
    <scope>NUCLEOTIDE SEQUENCE [LARGE SCALE GENOMIC DNA]</scope>
    <source>
        <strain evidence="2">cv. AL8/78</strain>
    </source>
</reference>
<evidence type="ECO:0000256" key="1">
    <source>
        <dbReference type="SAM" id="Phobius"/>
    </source>
</evidence>
<feature type="transmembrane region" description="Helical" evidence="1">
    <location>
        <begin position="12"/>
        <end position="34"/>
    </location>
</feature>
<keyword evidence="1" id="KW-0472">Membrane</keyword>
<proteinExistence type="predicted"/>
<evidence type="ECO:0000313" key="2">
    <source>
        <dbReference type="EnsemblPlants" id="AET3Gv20954700.2"/>
    </source>
</evidence>
<dbReference type="Gramene" id="AET3Gv20954700.2">
    <property type="protein sequence ID" value="AET3Gv20954700.2"/>
    <property type="gene ID" value="AET3Gv20954700"/>
</dbReference>